<dbReference type="Proteomes" id="UP001165063">
    <property type="component" value="Unassembled WGS sequence"/>
</dbReference>
<keyword evidence="2" id="KW-1185">Reference proteome</keyword>
<reference evidence="1" key="1">
    <citation type="submission" date="2023-04" db="EMBL/GenBank/DDBJ databases">
        <title>Ambrosiozyma monospora NBRC 1965.</title>
        <authorList>
            <person name="Ichikawa N."/>
            <person name="Sato H."/>
            <person name="Tonouchi N."/>
        </authorList>
    </citation>
    <scope>NUCLEOTIDE SEQUENCE</scope>
    <source>
        <strain evidence="1">NBRC 1965</strain>
    </source>
</reference>
<name>A0A9W6T4J2_AMBMO</name>
<accession>A0A9W6T4J2</accession>
<sequence length="94" mass="11225">MIHHSRTFSNSKNSIFSTRNHNLTWSFETKFNTHLTFDISHQLTTNSQYDSKNKKRRKITHLYRGYPIFETLYQEQLQLEILIPVLDLALTPDL</sequence>
<comment type="caution">
    <text evidence="1">The sequence shown here is derived from an EMBL/GenBank/DDBJ whole genome shotgun (WGS) entry which is preliminary data.</text>
</comment>
<organism evidence="1 2">
    <name type="scientific">Ambrosiozyma monospora</name>
    <name type="common">Yeast</name>
    <name type="synonym">Endomycopsis monosporus</name>
    <dbReference type="NCBI Taxonomy" id="43982"/>
    <lineage>
        <taxon>Eukaryota</taxon>
        <taxon>Fungi</taxon>
        <taxon>Dikarya</taxon>
        <taxon>Ascomycota</taxon>
        <taxon>Saccharomycotina</taxon>
        <taxon>Pichiomycetes</taxon>
        <taxon>Pichiales</taxon>
        <taxon>Pichiaceae</taxon>
        <taxon>Ambrosiozyma</taxon>
    </lineage>
</organism>
<evidence type="ECO:0000313" key="1">
    <source>
        <dbReference type="EMBL" id="GME75516.1"/>
    </source>
</evidence>
<gene>
    <name evidence="1" type="ORF">Amon01_000957900</name>
</gene>
<proteinExistence type="predicted"/>
<evidence type="ECO:0000313" key="2">
    <source>
        <dbReference type="Proteomes" id="UP001165063"/>
    </source>
</evidence>
<protein>
    <submittedName>
        <fullName evidence="1">Unnamed protein product</fullName>
    </submittedName>
</protein>
<dbReference type="AlphaFoldDB" id="A0A9W6T4J2"/>
<dbReference type="EMBL" id="BSXU01011668">
    <property type="protein sequence ID" value="GME75516.1"/>
    <property type="molecule type" value="Genomic_DNA"/>
</dbReference>